<keyword evidence="5" id="KW-0804">Transcription</keyword>
<dbReference type="SMART" id="SM00421">
    <property type="entry name" value="HTH_LUXR"/>
    <property type="match status" value="1"/>
</dbReference>
<feature type="domain" description="HTH luxR-type" evidence="7">
    <location>
        <begin position="274"/>
        <end position="339"/>
    </location>
</feature>
<dbReference type="SUPFAM" id="SSF52172">
    <property type="entry name" value="CheY-like"/>
    <property type="match status" value="1"/>
</dbReference>
<dbReference type="GO" id="GO:0000976">
    <property type="term" value="F:transcription cis-regulatory region binding"/>
    <property type="evidence" value="ECO:0007669"/>
    <property type="project" value="TreeGrafter"/>
</dbReference>
<accession>A0A0F5LGY5</accession>
<dbReference type="Pfam" id="PF00196">
    <property type="entry name" value="GerE"/>
    <property type="match status" value="1"/>
</dbReference>
<dbReference type="PROSITE" id="PS50110">
    <property type="entry name" value="RESPONSE_REGULATORY"/>
    <property type="match status" value="1"/>
</dbReference>
<feature type="domain" description="Response regulatory" evidence="8">
    <location>
        <begin position="12"/>
        <end position="129"/>
    </location>
</feature>
<evidence type="ECO:0000256" key="6">
    <source>
        <dbReference type="PROSITE-ProRule" id="PRU00169"/>
    </source>
</evidence>
<dbReference type="Gene3D" id="3.40.50.2300">
    <property type="match status" value="1"/>
</dbReference>
<proteinExistence type="predicted"/>
<evidence type="ECO:0000313" key="10">
    <source>
        <dbReference type="Proteomes" id="UP000033514"/>
    </source>
</evidence>
<name>A0A0F5LGY5_9HYPH</name>
<organism evidence="9 10">
    <name type="scientific">Devosia soli</name>
    <dbReference type="NCBI Taxonomy" id="361041"/>
    <lineage>
        <taxon>Bacteria</taxon>
        <taxon>Pseudomonadati</taxon>
        <taxon>Pseudomonadota</taxon>
        <taxon>Alphaproteobacteria</taxon>
        <taxon>Hyphomicrobiales</taxon>
        <taxon>Devosiaceae</taxon>
        <taxon>Devosia</taxon>
    </lineage>
</organism>
<keyword evidence="2" id="KW-0902">Two-component regulatory system</keyword>
<evidence type="ECO:0000259" key="7">
    <source>
        <dbReference type="PROSITE" id="PS50043"/>
    </source>
</evidence>
<keyword evidence="1 6" id="KW-0597">Phosphoprotein</keyword>
<reference evidence="9 10" key="1">
    <citation type="submission" date="2015-03" db="EMBL/GenBank/DDBJ databases">
        <authorList>
            <person name="Hassan Y.I."/>
            <person name="Lepp D."/>
            <person name="Zhou T."/>
        </authorList>
    </citation>
    <scope>NUCLEOTIDE SEQUENCE [LARGE SCALE GENOMIC DNA]</scope>
    <source>
        <strain evidence="9 10">GH2-10</strain>
    </source>
</reference>
<evidence type="ECO:0000256" key="5">
    <source>
        <dbReference type="ARBA" id="ARBA00023163"/>
    </source>
</evidence>
<dbReference type="PROSITE" id="PS00622">
    <property type="entry name" value="HTH_LUXR_1"/>
    <property type="match status" value="1"/>
</dbReference>
<keyword evidence="3" id="KW-0805">Transcription regulation</keyword>
<comment type="caution">
    <text evidence="9">The sequence shown here is derived from an EMBL/GenBank/DDBJ whole genome shotgun (WGS) entry which is preliminary data.</text>
</comment>
<dbReference type="PANTHER" id="PTHR48111:SF1">
    <property type="entry name" value="TWO-COMPONENT RESPONSE REGULATOR ORR33"/>
    <property type="match status" value="1"/>
</dbReference>
<evidence type="ECO:0000256" key="2">
    <source>
        <dbReference type="ARBA" id="ARBA00023012"/>
    </source>
</evidence>
<dbReference type="InterPro" id="IPR039420">
    <property type="entry name" value="WalR-like"/>
</dbReference>
<dbReference type="STRING" id="361041.VW35_01135"/>
<dbReference type="EMBL" id="LAJG01000005">
    <property type="protein sequence ID" value="KKB80837.1"/>
    <property type="molecule type" value="Genomic_DNA"/>
</dbReference>
<dbReference type="InterPro" id="IPR036388">
    <property type="entry name" value="WH-like_DNA-bd_sf"/>
</dbReference>
<dbReference type="PROSITE" id="PS50043">
    <property type="entry name" value="HTH_LUXR_2"/>
    <property type="match status" value="1"/>
</dbReference>
<evidence type="ECO:0000256" key="3">
    <source>
        <dbReference type="ARBA" id="ARBA00023015"/>
    </source>
</evidence>
<dbReference type="AlphaFoldDB" id="A0A0F5LGY5"/>
<dbReference type="SMART" id="SM00448">
    <property type="entry name" value="REC"/>
    <property type="match status" value="1"/>
</dbReference>
<dbReference type="PANTHER" id="PTHR48111">
    <property type="entry name" value="REGULATOR OF RPOS"/>
    <property type="match status" value="1"/>
</dbReference>
<dbReference type="InterPro" id="IPR011006">
    <property type="entry name" value="CheY-like_superfamily"/>
</dbReference>
<dbReference type="Pfam" id="PF00072">
    <property type="entry name" value="Response_reg"/>
    <property type="match status" value="1"/>
</dbReference>
<dbReference type="CDD" id="cd17574">
    <property type="entry name" value="REC_OmpR"/>
    <property type="match status" value="1"/>
</dbReference>
<evidence type="ECO:0000259" key="8">
    <source>
        <dbReference type="PROSITE" id="PS50110"/>
    </source>
</evidence>
<dbReference type="OrthoDB" id="5292887at2"/>
<dbReference type="RefSeq" id="WP_046141190.1">
    <property type="nucleotide sequence ID" value="NZ_LAJG01000005.1"/>
</dbReference>
<keyword evidence="4" id="KW-0238">DNA-binding</keyword>
<dbReference type="InterPro" id="IPR000792">
    <property type="entry name" value="Tscrpt_reg_LuxR_C"/>
</dbReference>
<gene>
    <name evidence="9" type="ORF">VW35_01135</name>
</gene>
<sequence>MSRALSHPQEFLILCVEDEPSLLGNIVEEILDAGFRAIGAEDGVAALALLADQMPDLILCDITMPRMGGFELLRSVRASGSPMASVPFVFLTALSDRLAVIEGKTAGADDYLAKPIDFDLMLATIRARLDQVVRIEAGLSASADLQRRAALDAAAERSLDDLARTLDHVTLGAVLFDSRREILRRNGEAEAVLGDLISHANGRLSAQNAQVSSQLRAALDDAIERGENSELIAVNQEGRHPLLVQFVALARGSGARAAMLLLDTEAPPAISEQLAAKLFALTPTEARVAAAIARGLRTEEIAADMGVTATTLAFHMRNIFRKAGVGRQQDLMALIFRSALLGKAPS</sequence>
<keyword evidence="10" id="KW-1185">Reference proteome</keyword>
<dbReference type="GO" id="GO:0000156">
    <property type="term" value="F:phosphorelay response regulator activity"/>
    <property type="evidence" value="ECO:0007669"/>
    <property type="project" value="TreeGrafter"/>
</dbReference>
<evidence type="ECO:0000256" key="4">
    <source>
        <dbReference type="ARBA" id="ARBA00023125"/>
    </source>
</evidence>
<dbReference type="PRINTS" id="PR00038">
    <property type="entry name" value="HTHLUXR"/>
</dbReference>
<dbReference type="GO" id="GO:0005829">
    <property type="term" value="C:cytosol"/>
    <property type="evidence" value="ECO:0007669"/>
    <property type="project" value="TreeGrafter"/>
</dbReference>
<protein>
    <recommendedName>
        <fullName evidence="11">LuxR family transcriptional regulator</fullName>
    </recommendedName>
</protein>
<dbReference type="Gene3D" id="1.10.10.10">
    <property type="entry name" value="Winged helix-like DNA-binding domain superfamily/Winged helix DNA-binding domain"/>
    <property type="match status" value="1"/>
</dbReference>
<dbReference type="CDD" id="cd06170">
    <property type="entry name" value="LuxR_C_like"/>
    <property type="match status" value="1"/>
</dbReference>
<dbReference type="PATRIC" id="fig|361041.3.peg.3615"/>
<dbReference type="InterPro" id="IPR016032">
    <property type="entry name" value="Sig_transdc_resp-reg_C-effctor"/>
</dbReference>
<evidence type="ECO:0000256" key="1">
    <source>
        <dbReference type="ARBA" id="ARBA00022553"/>
    </source>
</evidence>
<dbReference type="Proteomes" id="UP000033514">
    <property type="component" value="Unassembled WGS sequence"/>
</dbReference>
<evidence type="ECO:0008006" key="11">
    <source>
        <dbReference type="Google" id="ProtNLM"/>
    </source>
</evidence>
<dbReference type="GO" id="GO:0006355">
    <property type="term" value="P:regulation of DNA-templated transcription"/>
    <property type="evidence" value="ECO:0007669"/>
    <property type="project" value="InterPro"/>
</dbReference>
<feature type="modified residue" description="4-aspartylphosphate" evidence="6">
    <location>
        <position position="61"/>
    </location>
</feature>
<dbReference type="GO" id="GO:0032993">
    <property type="term" value="C:protein-DNA complex"/>
    <property type="evidence" value="ECO:0007669"/>
    <property type="project" value="TreeGrafter"/>
</dbReference>
<dbReference type="SUPFAM" id="SSF46894">
    <property type="entry name" value="C-terminal effector domain of the bipartite response regulators"/>
    <property type="match status" value="1"/>
</dbReference>
<evidence type="ECO:0000313" key="9">
    <source>
        <dbReference type="EMBL" id="KKB80837.1"/>
    </source>
</evidence>
<dbReference type="InterPro" id="IPR001789">
    <property type="entry name" value="Sig_transdc_resp-reg_receiver"/>
</dbReference>